<dbReference type="RefSeq" id="WP_254572718.1">
    <property type="nucleotide sequence ID" value="NZ_CP098502.1"/>
</dbReference>
<keyword evidence="3" id="KW-0902">Two-component regulatory system</keyword>
<dbReference type="Gene3D" id="3.30.450.40">
    <property type="match status" value="1"/>
</dbReference>
<dbReference type="EMBL" id="CP098502">
    <property type="protein sequence ID" value="UTI66040.1"/>
    <property type="molecule type" value="Genomic_DNA"/>
</dbReference>
<evidence type="ECO:0000256" key="1">
    <source>
        <dbReference type="ARBA" id="ARBA00022679"/>
    </source>
</evidence>
<dbReference type="Proteomes" id="UP001056035">
    <property type="component" value="Chromosome"/>
</dbReference>
<keyword evidence="6" id="KW-1185">Reference proteome</keyword>
<dbReference type="InterPro" id="IPR050482">
    <property type="entry name" value="Sensor_HK_TwoCompSys"/>
</dbReference>
<reference evidence="5 6" key="1">
    <citation type="submission" date="2022-06" db="EMBL/GenBank/DDBJ databases">
        <title>Paraconexibacter antarcticus.</title>
        <authorList>
            <person name="Kim C.S."/>
        </authorList>
    </citation>
    <scope>NUCLEOTIDE SEQUENCE [LARGE SCALE GENOMIC DNA]</scope>
    <source>
        <strain evidence="5 6">02-257</strain>
    </source>
</reference>
<dbReference type="InterPro" id="IPR029016">
    <property type="entry name" value="GAF-like_dom_sf"/>
</dbReference>
<evidence type="ECO:0000256" key="3">
    <source>
        <dbReference type="ARBA" id="ARBA00023012"/>
    </source>
</evidence>
<dbReference type="Gene3D" id="3.30.565.10">
    <property type="entry name" value="Histidine kinase-like ATPase, C-terminal domain"/>
    <property type="match status" value="1"/>
</dbReference>
<gene>
    <name evidence="5" type="ORF">NBH00_07500</name>
</gene>
<evidence type="ECO:0000313" key="6">
    <source>
        <dbReference type="Proteomes" id="UP001056035"/>
    </source>
</evidence>
<keyword evidence="2 5" id="KW-0418">Kinase</keyword>
<organism evidence="5 6">
    <name type="scientific">Paraconexibacter antarcticus</name>
    <dbReference type="NCBI Taxonomy" id="2949664"/>
    <lineage>
        <taxon>Bacteria</taxon>
        <taxon>Bacillati</taxon>
        <taxon>Actinomycetota</taxon>
        <taxon>Thermoleophilia</taxon>
        <taxon>Solirubrobacterales</taxon>
        <taxon>Paraconexibacteraceae</taxon>
        <taxon>Paraconexibacter</taxon>
    </lineage>
</organism>
<keyword evidence="1" id="KW-0808">Transferase</keyword>
<dbReference type="SUPFAM" id="SSF55781">
    <property type="entry name" value="GAF domain-like"/>
    <property type="match status" value="1"/>
</dbReference>
<dbReference type="SUPFAM" id="SSF55874">
    <property type="entry name" value="ATPase domain of HSP90 chaperone/DNA topoisomerase II/histidine kinase"/>
    <property type="match status" value="1"/>
</dbReference>
<sequence length="364" mass="38029">MQDLVNIGVCETPEEALATALQVGRHLTGVDAMLGAVTNDGGSYTMRAAENVVGDGLLGITISGGIGLGGRVLGERRPVGVDDYTTETTISGHYKQLVREAGLHGIACVAAGVVGGPGVLLYGAMNDAAAPGDRATETLERVAEVAALSLHRLAERRRSIDLEVLRERQRIAFALHDSVAQMLFAIGVSAQQSQRERDPDVLARALSEIEATAAGARAELRDVFARLSEPLPGLALDAVLEAEARLFRQQSGCHVVVTGDGEPRVLTDLAQALMVDVAREGLRNACKHGDARIAVVHVGYEADGVTLTVQAEGLRAVSGFTRPQSGFAAGSGLDILVRRAEQLGGGLSLSVGEQGAAVLRLELP</sequence>
<feature type="domain" description="Signal transduction histidine kinase subgroup 3 dimerisation and phosphoacceptor" evidence="4">
    <location>
        <begin position="167"/>
        <end position="229"/>
    </location>
</feature>
<evidence type="ECO:0000256" key="2">
    <source>
        <dbReference type="ARBA" id="ARBA00022777"/>
    </source>
</evidence>
<dbReference type="GO" id="GO:0016301">
    <property type="term" value="F:kinase activity"/>
    <property type="evidence" value="ECO:0007669"/>
    <property type="project" value="UniProtKB-KW"/>
</dbReference>
<evidence type="ECO:0000259" key="4">
    <source>
        <dbReference type="Pfam" id="PF07730"/>
    </source>
</evidence>
<dbReference type="Pfam" id="PF07730">
    <property type="entry name" value="HisKA_3"/>
    <property type="match status" value="1"/>
</dbReference>
<dbReference type="InterPro" id="IPR036890">
    <property type="entry name" value="HATPase_C_sf"/>
</dbReference>
<proteinExistence type="predicted"/>
<dbReference type="PANTHER" id="PTHR24421">
    <property type="entry name" value="NITRATE/NITRITE SENSOR PROTEIN NARX-RELATED"/>
    <property type="match status" value="1"/>
</dbReference>
<dbReference type="InterPro" id="IPR011712">
    <property type="entry name" value="Sig_transdc_His_kin_sub3_dim/P"/>
</dbReference>
<accession>A0ABY5DX06</accession>
<evidence type="ECO:0000313" key="5">
    <source>
        <dbReference type="EMBL" id="UTI66040.1"/>
    </source>
</evidence>
<dbReference type="Gene3D" id="1.20.5.1930">
    <property type="match status" value="1"/>
</dbReference>
<name>A0ABY5DX06_9ACTN</name>
<protein>
    <submittedName>
        <fullName evidence="5">Histidine kinase</fullName>
    </submittedName>
</protein>